<keyword evidence="7" id="KW-0028">Amino-acid biosynthesis</keyword>
<protein>
    <recommendedName>
        <fullName evidence="5">1-(5-phosphoribosyl)-5-[(5-phosphoribosylamino)methylideneamino]imidazole-4-carboxamideisomerase</fullName>
        <ecNumber evidence="5">5.3.1.16</ecNumber>
    </recommendedName>
</protein>
<keyword evidence="8" id="KW-0368">Histidine biosynthesis</keyword>
<dbReference type="EMBL" id="UOET01000091">
    <property type="protein sequence ID" value="VAW27274.1"/>
    <property type="molecule type" value="Genomic_DNA"/>
</dbReference>
<dbReference type="PANTHER" id="PTHR43090:SF2">
    <property type="entry name" value="1-(5-PHOSPHORIBOSYL)-5-[(5-PHOSPHORIBOSYLAMINO)METHYLIDENEAMINO] IMIDAZOLE-4-CARBOXAMIDE ISOMERASE"/>
    <property type="match status" value="1"/>
</dbReference>
<dbReference type="InterPro" id="IPR011060">
    <property type="entry name" value="RibuloseP-bd_barrel"/>
</dbReference>
<evidence type="ECO:0000256" key="8">
    <source>
        <dbReference type="ARBA" id="ARBA00023102"/>
    </source>
</evidence>
<dbReference type="Pfam" id="PF00977">
    <property type="entry name" value="His_biosynth"/>
    <property type="match status" value="1"/>
</dbReference>
<name>A0A3B0V5F3_9ZZZZ</name>
<dbReference type="UniPathway" id="UPA00031">
    <property type="reaction ID" value="UER00009"/>
</dbReference>
<dbReference type="InterPro" id="IPR044524">
    <property type="entry name" value="Isoase_HisA-like"/>
</dbReference>
<organism evidence="10">
    <name type="scientific">hydrothermal vent metagenome</name>
    <dbReference type="NCBI Taxonomy" id="652676"/>
    <lineage>
        <taxon>unclassified sequences</taxon>
        <taxon>metagenomes</taxon>
        <taxon>ecological metagenomes</taxon>
    </lineage>
</organism>
<evidence type="ECO:0000256" key="3">
    <source>
        <dbReference type="ARBA" id="ARBA00005133"/>
    </source>
</evidence>
<comment type="pathway">
    <text evidence="3">Amino-acid biosynthesis; L-histidine biosynthesis; L-histidine from 5-phospho-alpha-D-ribose 1-diphosphate: step 4/9.</text>
</comment>
<dbReference type="CDD" id="cd04732">
    <property type="entry name" value="HisA"/>
    <property type="match status" value="1"/>
</dbReference>
<dbReference type="FunFam" id="3.20.20.70:FF:000009">
    <property type="entry name" value="1-(5-phosphoribosyl)-5-[(5-phosphoribosylamino)methylideneamino] imidazole-4-carboxamide isomerase"/>
    <property type="match status" value="1"/>
</dbReference>
<evidence type="ECO:0000256" key="2">
    <source>
        <dbReference type="ARBA" id="ARBA00004496"/>
    </source>
</evidence>
<accession>A0A3B0V5F3</accession>
<comment type="subcellular location">
    <subcellularLocation>
        <location evidence="2">Cytoplasm</location>
    </subcellularLocation>
</comment>
<sequence>MRIIPAIDIIEGRCVRLEQGDYSRKKIYDKDPLEFAKQLEGNGFRYLHLVDLDGAKAGKPVNIKVLENICSQTSLVVDYGGGVKDTAALSRVFDNGAQQVTAGSIAVKNPEEVGGWLEQFGSEKIILGADVNDKKVYINGWKTETDWDLFLFLKFYLEKGIQYVVCTDISRDGLLAGSAVELYKEILKSFPTLKLIASGGVSSAEDLGLLQNAGLDGAIVGKALLENKITINQIERYVS</sequence>
<dbReference type="InterPro" id="IPR023016">
    <property type="entry name" value="HisA/PriA"/>
</dbReference>
<gene>
    <name evidence="10" type="ORF">MNBD_BACTEROID07-845</name>
</gene>
<dbReference type="Gene3D" id="3.20.20.70">
    <property type="entry name" value="Aldolase class I"/>
    <property type="match status" value="1"/>
</dbReference>
<evidence type="ECO:0000313" key="10">
    <source>
        <dbReference type="EMBL" id="VAW27274.1"/>
    </source>
</evidence>
<evidence type="ECO:0000256" key="7">
    <source>
        <dbReference type="ARBA" id="ARBA00022605"/>
    </source>
</evidence>
<keyword evidence="9 10" id="KW-0413">Isomerase</keyword>
<reference evidence="10" key="1">
    <citation type="submission" date="2018-06" db="EMBL/GenBank/DDBJ databases">
        <authorList>
            <person name="Zhirakovskaya E."/>
        </authorList>
    </citation>
    <scope>NUCLEOTIDE SEQUENCE</scope>
</reference>
<evidence type="ECO:0000256" key="6">
    <source>
        <dbReference type="ARBA" id="ARBA00022490"/>
    </source>
</evidence>
<evidence type="ECO:0000256" key="4">
    <source>
        <dbReference type="ARBA" id="ARBA00009667"/>
    </source>
</evidence>
<dbReference type="EC" id="5.3.1.16" evidence="5"/>
<evidence type="ECO:0000256" key="5">
    <source>
        <dbReference type="ARBA" id="ARBA00012550"/>
    </source>
</evidence>
<dbReference type="GO" id="GO:0000162">
    <property type="term" value="P:L-tryptophan biosynthetic process"/>
    <property type="evidence" value="ECO:0007669"/>
    <property type="project" value="TreeGrafter"/>
</dbReference>
<dbReference type="InterPro" id="IPR013785">
    <property type="entry name" value="Aldolase_TIM"/>
</dbReference>
<dbReference type="GO" id="GO:0005737">
    <property type="term" value="C:cytoplasm"/>
    <property type="evidence" value="ECO:0007669"/>
    <property type="project" value="UniProtKB-SubCell"/>
</dbReference>
<dbReference type="InterPro" id="IPR006063">
    <property type="entry name" value="HisA_bact_arch"/>
</dbReference>
<dbReference type="SUPFAM" id="SSF51366">
    <property type="entry name" value="Ribulose-phoshate binding barrel"/>
    <property type="match status" value="1"/>
</dbReference>
<dbReference type="NCBIfam" id="TIGR00007">
    <property type="entry name" value="1-(5-phosphoribosyl)-5-[(5-phosphoribosylamino)methylideneamino]imidazole-4-carboxamide isomerase"/>
    <property type="match status" value="1"/>
</dbReference>
<comment type="similarity">
    <text evidence="4">Belongs to the HisA/HisF family.</text>
</comment>
<evidence type="ECO:0000256" key="1">
    <source>
        <dbReference type="ARBA" id="ARBA00000901"/>
    </source>
</evidence>
<dbReference type="AlphaFoldDB" id="A0A3B0V5F3"/>
<keyword evidence="6" id="KW-0963">Cytoplasm</keyword>
<dbReference type="GO" id="GO:0000105">
    <property type="term" value="P:L-histidine biosynthetic process"/>
    <property type="evidence" value="ECO:0007669"/>
    <property type="project" value="UniProtKB-UniPathway"/>
</dbReference>
<proteinExistence type="inferred from homology"/>
<dbReference type="PANTHER" id="PTHR43090">
    <property type="entry name" value="1-(5-PHOSPHORIBOSYL)-5-[(5-PHOSPHORIBOSYLAMINO)METHYLIDENEAMINO] IMIDAZOLE-4-CARBOXAMIDE ISOMERASE"/>
    <property type="match status" value="1"/>
</dbReference>
<dbReference type="HAMAP" id="MF_01014">
    <property type="entry name" value="HisA"/>
    <property type="match status" value="1"/>
</dbReference>
<comment type="catalytic activity">
    <reaction evidence="1">
        <text>1-(5-phospho-beta-D-ribosyl)-5-[(5-phospho-beta-D-ribosylamino)methylideneamino]imidazole-4-carboxamide = 5-[(5-phospho-1-deoxy-D-ribulos-1-ylimino)methylamino]-1-(5-phospho-beta-D-ribosyl)imidazole-4-carboxamide</text>
        <dbReference type="Rhea" id="RHEA:15469"/>
        <dbReference type="ChEBI" id="CHEBI:58435"/>
        <dbReference type="ChEBI" id="CHEBI:58525"/>
        <dbReference type="EC" id="5.3.1.16"/>
    </reaction>
</comment>
<evidence type="ECO:0000256" key="9">
    <source>
        <dbReference type="ARBA" id="ARBA00023235"/>
    </source>
</evidence>
<dbReference type="GO" id="GO:0003949">
    <property type="term" value="F:1-(5-phosphoribosyl)-5-[(5-phosphoribosylamino)methylideneamino]imidazole-4-carboxamide isomerase activity"/>
    <property type="evidence" value="ECO:0007669"/>
    <property type="project" value="UniProtKB-EC"/>
</dbReference>
<dbReference type="InterPro" id="IPR006062">
    <property type="entry name" value="His_biosynth"/>
</dbReference>